<evidence type="ECO:0000313" key="2">
    <source>
        <dbReference type="EMBL" id="RXG16727.1"/>
    </source>
</evidence>
<keyword evidence="3" id="KW-1185">Reference proteome</keyword>
<accession>A0A4Q0NWV5</accession>
<dbReference type="AlphaFoldDB" id="A0A4Q0NWV5"/>
<reference evidence="2 3" key="1">
    <citation type="submission" date="2018-07" db="EMBL/GenBank/DDBJ databases">
        <title>Leeuwenhoekiella genomics.</title>
        <authorList>
            <person name="Tahon G."/>
            <person name="Willems A."/>
        </authorList>
    </citation>
    <scope>NUCLEOTIDE SEQUENCE [LARGE SCALE GENOMIC DNA]</scope>
    <source>
        <strain evidence="2 3">R-50232</strain>
    </source>
</reference>
<gene>
    <name evidence="2" type="ORF">DSM04_102308</name>
</gene>
<dbReference type="Proteomes" id="UP000289821">
    <property type="component" value="Unassembled WGS sequence"/>
</dbReference>
<proteinExistence type="predicted"/>
<sequence length="42" mass="4760">MSQSNNNSETPDSKRLLLLGAAFIIGYLIFSNWDTLKDLLLF</sequence>
<protein>
    <submittedName>
        <fullName evidence="2">Uncharacterized protein</fullName>
    </submittedName>
</protein>
<keyword evidence="1" id="KW-1133">Transmembrane helix</keyword>
<name>A0A4Q0NWV5_9FLAO</name>
<organism evidence="2 3">
    <name type="scientific">Leeuwenhoekiella aestuarii</name>
    <dbReference type="NCBI Taxonomy" id="2249426"/>
    <lineage>
        <taxon>Bacteria</taxon>
        <taxon>Pseudomonadati</taxon>
        <taxon>Bacteroidota</taxon>
        <taxon>Flavobacteriia</taxon>
        <taxon>Flavobacteriales</taxon>
        <taxon>Flavobacteriaceae</taxon>
        <taxon>Leeuwenhoekiella</taxon>
    </lineage>
</organism>
<comment type="caution">
    <text evidence="2">The sequence shown here is derived from an EMBL/GenBank/DDBJ whole genome shotgun (WGS) entry which is preliminary data.</text>
</comment>
<feature type="transmembrane region" description="Helical" evidence="1">
    <location>
        <begin position="16"/>
        <end position="33"/>
    </location>
</feature>
<evidence type="ECO:0000313" key="3">
    <source>
        <dbReference type="Proteomes" id="UP000289821"/>
    </source>
</evidence>
<keyword evidence="1" id="KW-0812">Transmembrane</keyword>
<keyword evidence="1" id="KW-0472">Membrane</keyword>
<dbReference type="EMBL" id="QOVI01000002">
    <property type="protein sequence ID" value="RXG16727.1"/>
    <property type="molecule type" value="Genomic_DNA"/>
</dbReference>
<evidence type="ECO:0000256" key="1">
    <source>
        <dbReference type="SAM" id="Phobius"/>
    </source>
</evidence>